<reference evidence="3" key="1">
    <citation type="submission" date="2016-11" db="UniProtKB">
        <authorList>
            <consortium name="WormBaseParasite"/>
        </authorList>
    </citation>
    <scope>IDENTIFICATION</scope>
</reference>
<evidence type="ECO:0000256" key="1">
    <source>
        <dbReference type="SAM" id="MobiDB-lite"/>
    </source>
</evidence>
<keyword evidence="2" id="KW-1185">Reference proteome</keyword>
<feature type="region of interest" description="Disordered" evidence="1">
    <location>
        <begin position="1"/>
        <end position="28"/>
    </location>
</feature>
<dbReference type="WBParaSite" id="maker-uti_cns_0002042-snap-gene-0.58-mRNA-1">
    <property type="protein sequence ID" value="maker-uti_cns_0002042-snap-gene-0.58-mRNA-1"/>
    <property type="gene ID" value="maker-uti_cns_0002042-snap-gene-0.58"/>
</dbReference>
<accession>A0A1I8GI77</accession>
<proteinExistence type="predicted"/>
<dbReference type="AlphaFoldDB" id="A0A1I8GI77"/>
<protein>
    <submittedName>
        <fullName evidence="3">Uncharacterized protein</fullName>
    </submittedName>
</protein>
<evidence type="ECO:0000313" key="3">
    <source>
        <dbReference type="WBParaSite" id="maker-uti_cns_0002042-snap-gene-0.58-mRNA-1"/>
    </source>
</evidence>
<feature type="compositionally biased region" description="Polar residues" evidence="1">
    <location>
        <begin position="83"/>
        <end position="93"/>
    </location>
</feature>
<dbReference type="Proteomes" id="UP000095280">
    <property type="component" value="Unplaced"/>
</dbReference>
<feature type="compositionally biased region" description="Basic and acidic residues" evidence="1">
    <location>
        <begin position="101"/>
        <end position="113"/>
    </location>
</feature>
<sequence length="203" mass="20664">MPNTTNEPDLASEFSGLSAEDDLSLPTDADAHELHNLSQAAMSLHQQSTAGSESSMAVSFETGSASPDRGGRYGQSEAMSPVAASQSNVSDSGGIQAAIGDDVRNTNRERLEDFASDSAMSSAAGNGRSHRRCYSTANAADVAHQFAGGGVTDISGQSVTAAATNRSSSAMQMSFCGAGDILSQLVRSLSSIFGQTGGSNDSA</sequence>
<organism evidence="2 3">
    <name type="scientific">Macrostomum lignano</name>
    <dbReference type="NCBI Taxonomy" id="282301"/>
    <lineage>
        <taxon>Eukaryota</taxon>
        <taxon>Metazoa</taxon>
        <taxon>Spiralia</taxon>
        <taxon>Lophotrochozoa</taxon>
        <taxon>Platyhelminthes</taxon>
        <taxon>Rhabditophora</taxon>
        <taxon>Macrostomorpha</taxon>
        <taxon>Macrostomida</taxon>
        <taxon>Macrostomidae</taxon>
        <taxon>Macrostomum</taxon>
    </lineage>
</organism>
<feature type="compositionally biased region" description="Polar residues" evidence="1">
    <location>
        <begin position="41"/>
        <end position="65"/>
    </location>
</feature>
<name>A0A1I8GI77_9PLAT</name>
<evidence type="ECO:0000313" key="2">
    <source>
        <dbReference type="Proteomes" id="UP000095280"/>
    </source>
</evidence>
<feature type="region of interest" description="Disordered" evidence="1">
    <location>
        <begin position="41"/>
        <end position="130"/>
    </location>
</feature>